<geneLocation type="plasmid" evidence="1">
    <name>201</name>
</geneLocation>
<sequence>MLVLLLGSLLLVGHLPPPLCEESVVQSAPSNLWSPIVDRFLLSI</sequence>
<dbReference type="AlphaFoldDB" id="A0A0D4ZYP1"/>
<organism evidence="1">
    <name type="scientific">Sphingomonas sp. NS2</name>
    <dbReference type="NCBI Taxonomy" id="908605"/>
    <lineage>
        <taxon>Bacteria</taxon>
        <taxon>Pseudomonadati</taxon>
        <taxon>Pseudomonadota</taxon>
        <taxon>Alphaproteobacteria</taxon>
        <taxon>Sphingomonadales</taxon>
        <taxon>Sphingomonadaceae</taxon>
        <taxon>Sphingomonas</taxon>
    </lineage>
</organism>
<accession>A0A0D4ZYP1</accession>
<gene>
    <name evidence="1" type="ORF">plasmid201_081</name>
</gene>
<evidence type="ECO:0000313" key="1">
    <source>
        <dbReference type="EMBL" id="AJW29269.1"/>
    </source>
</evidence>
<protein>
    <submittedName>
        <fullName evidence="1">Uncharacterized protein</fullName>
    </submittedName>
</protein>
<reference evidence="1" key="1">
    <citation type="submission" date="2014-06" db="EMBL/GenBank/DDBJ databases">
        <title>Molecular and ecological studies on carbamate pesticide degrading bacteria isolated from agricultural soils.</title>
        <authorList>
            <person name="Kim D.-U."/>
            <person name="Ka J.-O."/>
        </authorList>
    </citation>
    <scope>NUCLEOTIDE SEQUENCE</scope>
    <source>
        <strain evidence="1">NS2</strain>
        <plasmid evidence="1">201</plasmid>
    </source>
</reference>
<proteinExistence type="predicted"/>
<keyword evidence="1" id="KW-0614">Plasmid</keyword>
<dbReference type="EMBL" id="KM017070">
    <property type="protein sequence ID" value="AJW29269.1"/>
    <property type="molecule type" value="Genomic_DNA"/>
</dbReference>
<name>A0A0D4ZYP1_9SPHN</name>